<dbReference type="EMBL" id="OBMM01000002">
    <property type="protein sequence ID" value="SOC15642.1"/>
    <property type="molecule type" value="Genomic_DNA"/>
</dbReference>
<dbReference type="InterPro" id="IPR018495">
    <property type="entry name" value="Succ_DH_cyt_bsu_CS"/>
</dbReference>
<dbReference type="AlphaFoldDB" id="A0A154KRK3"/>
<evidence type="ECO:0000313" key="14">
    <source>
        <dbReference type="EMBL" id="RCK53474.1"/>
    </source>
</evidence>
<proteinExistence type="inferred from homology"/>
<evidence type="ECO:0000256" key="5">
    <source>
        <dbReference type="ARBA" id="ARBA00022617"/>
    </source>
</evidence>
<feature type="binding site" description="axial binding residue" evidence="12">
    <location>
        <position position="81"/>
    </location>
    <ligand>
        <name>heme</name>
        <dbReference type="ChEBI" id="CHEBI:30413"/>
        <note>ligand shared with second transmembrane subunit</note>
    </ligand>
    <ligandPart>
        <name>Fe</name>
        <dbReference type="ChEBI" id="CHEBI:18248"/>
    </ligandPart>
</feature>
<evidence type="ECO:0000313" key="15">
    <source>
        <dbReference type="EMBL" id="SOC15642.1"/>
    </source>
</evidence>
<evidence type="ECO:0000256" key="1">
    <source>
        <dbReference type="ARBA" id="ARBA00004050"/>
    </source>
</evidence>
<dbReference type="RefSeq" id="WP_062951138.1">
    <property type="nucleotide sequence ID" value="NZ_JALLPZ010000002.1"/>
</dbReference>
<protein>
    <recommendedName>
        <fullName evidence="4">Succinate dehydrogenase cytochrome b556 subunit</fullName>
    </recommendedName>
</protein>
<dbReference type="PROSITE" id="PS01001">
    <property type="entry name" value="SDH_CYT_2"/>
    <property type="match status" value="1"/>
</dbReference>
<dbReference type="GO" id="GO:0006099">
    <property type="term" value="P:tricarboxylic acid cycle"/>
    <property type="evidence" value="ECO:0007669"/>
    <property type="project" value="InterPro"/>
</dbReference>
<reference evidence="15 16" key="2">
    <citation type="submission" date="2017-08" db="EMBL/GenBank/DDBJ databases">
        <authorList>
            <person name="de Groot N.N."/>
        </authorList>
    </citation>
    <scope>NUCLEOTIDE SEQUENCE [LARGE SCALE GENOMIC DNA]</scope>
    <source>
        <strain evidence="15 16">USBA 78</strain>
    </source>
</reference>
<gene>
    <name evidence="15" type="ORF">SAMN05428964_102144</name>
    <name evidence="14" type="ORF">TH44_04655</name>
</gene>
<evidence type="ECO:0000256" key="4">
    <source>
        <dbReference type="ARBA" id="ARBA00020076"/>
    </source>
</evidence>
<dbReference type="GO" id="GO:0016020">
    <property type="term" value="C:membrane"/>
    <property type="evidence" value="ECO:0007669"/>
    <property type="project" value="UniProtKB-SubCell"/>
</dbReference>
<keyword evidence="9 12" id="KW-0408">Iron</keyword>
<name>A0A154KRK3_9PROT</name>
<evidence type="ECO:0000256" key="7">
    <source>
        <dbReference type="ARBA" id="ARBA00022723"/>
    </source>
</evidence>
<dbReference type="GO" id="GO:0046872">
    <property type="term" value="F:metal ion binding"/>
    <property type="evidence" value="ECO:0007669"/>
    <property type="project" value="UniProtKB-KW"/>
</dbReference>
<dbReference type="Proteomes" id="UP000252266">
    <property type="component" value="Unassembled WGS sequence"/>
</dbReference>
<evidence type="ECO:0000256" key="3">
    <source>
        <dbReference type="ARBA" id="ARBA00007244"/>
    </source>
</evidence>
<comment type="subcellular location">
    <subcellularLocation>
        <location evidence="2">Membrane</location>
        <topology evidence="2">Multi-pass membrane protein</topology>
    </subcellularLocation>
</comment>
<keyword evidence="5 12" id="KW-0349">Heme</keyword>
<dbReference type="SUPFAM" id="SSF81343">
    <property type="entry name" value="Fumarate reductase respiratory complex transmembrane subunits"/>
    <property type="match status" value="1"/>
</dbReference>
<dbReference type="InterPro" id="IPR014314">
    <property type="entry name" value="Succ_DH_cytb556"/>
</dbReference>
<evidence type="ECO:0000256" key="2">
    <source>
        <dbReference type="ARBA" id="ARBA00004141"/>
    </source>
</evidence>
<dbReference type="InterPro" id="IPR000701">
    <property type="entry name" value="SuccDH_FuR_B_TM-su"/>
</dbReference>
<comment type="similarity">
    <text evidence="3">Belongs to the cytochrome b560 family.</text>
</comment>
<evidence type="ECO:0000256" key="8">
    <source>
        <dbReference type="ARBA" id="ARBA00022989"/>
    </source>
</evidence>
<dbReference type="NCBIfam" id="TIGR02970">
    <property type="entry name" value="succ_dehyd_cytB"/>
    <property type="match status" value="1"/>
</dbReference>
<feature type="transmembrane region" description="Helical" evidence="13">
    <location>
        <begin position="25"/>
        <end position="46"/>
    </location>
</feature>
<feature type="transmembrane region" description="Helical" evidence="13">
    <location>
        <begin position="101"/>
        <end position="123"/>
    </location>
</feature>
<keyword evidence="10 13" id="KW-0472">Membrane</keyword>
<organism evidence="14 17">
    <name type="scientific">Thalassospira xiamenensis</name>
    <dbReference type="NCBI Taxonomy" id="220697"/>
    <lineage>
        <taxon>Bacteria</taxon>
        <taxon>Pseudomonadati</taxon>
        <taxon>Pseudomonadota</taxon>
        <taxon>Alphaproteobacteria</taxon>
        <taxon>Rhodospirillales</taxon>
        <taxon>Thalassospiraceae</taxon>
        <taxon>Thalassospira</taxon>
    </lineage>
</organism>
<sequence>MSKANRPLSPHLQVYRLPMAAKMSISFRAMGVGLAIGFVFLASWLIGAGAGRDAFNGYHAFFTSWFGLLLLFGWTAAFYYHACNGVRHLVWDTGRGLTNEGAAKGNPIVLGAAVVLTILTWIIGLA</sequence>
<keyword evidence="8 13" id="KW-1133">Transmembrane helix</keyword>
<dbReference type="PANTHER" id="PTHR10978">
    <property type="entry name" value="SUCCINATE DEHYDROGENASE CYTOCHROME B560 SUBUNIT"/>
    <property type="match status" value="1"/>
</dbReference>
<dbReference type="InterPro" id="IPR034804">
    <property type="entry name" value="SQR/QFR_C/D"/>
</dbReference>
<dbReference type="Gene3D" id="1.20.1300.10">
    <property type="entry name" value="Fumarate reductase/succinate dehydrogenase, transmembrane subunit"/>
    <property type="match status" value="1"/>
</dbReference>
<evidence type="ECO:0000256" key="12">
    <source>
        <dbReference type="PIRSR" id="PIRSR000178-1"/>
    </source>
</evidence>
<dbReference type="Pfam" id="PF01127">
    <property type="entry name" value="Sdh_cyt"/>
    <property type="match status" value="1"/>
</dbReference>
<reference evidence="14 17" key="1">
    <citation type="submission" date="2014-07" db="EMBL/GenBank/DDBJ databases">
        <title>Draft genome sequence of Thalassospira xiamenensis IB13.</title>
        <authorList>
            <person name="Lai Q."/>
            <person name="Shao Z."/>
        </authorList>
    </citation>
    <scope>NUCLEOTIDE SEQUENCE [LARGE SCALE GENOMIC DNA]</scope>
    <source>
        <strain evidence="14 17">IB13</strain>
    </source>
</reference>
<keyword evidence="7 12" id="KW-0479">Metal-binding</keyword>
<comment type="subunit">
    <text evidence="11">Part of an enzyme complex containing four subunits: a flavoprotein, an iron-sulfur protein, plus two membrane-anchoring proteins, SdhC and SdhD. The complex can form homotrimers.</text>
</comment>
<accession>A0A154KRK3</accession>
<evidence type="ECO:0000313" key="17">
    <source>
        <dbReference type="Proteomes" id="UP000252266"/>
    </source>
</evidence>
<evidence type="ECO:0000256" key="6">
    <source>
        <dbReference type="ARBA" id="ARBA00022692"/>
    </source>
</evidence>
<evidence type="ECO:0000256" key="11">
    <source>
        <dbReference type="ARBA" id="ARBA00025912"/>
    </source>
</evidence>
<evidence type="ECO:0000313" key="16">
    <source>
        <dbReference type="Proteomes" id="UP000219068"/>
    </source>
</evidence>
<dbReference type="PIRSF" id="PIRSF000178">
    <property type="entry name" value="SDH_cyt_b560"/>
    <property type="match status" value="1"/>
</dbReference>
<comment type="cofactor">
    <cofactor evidence="12">
        <name>heme</name>
        <dbReference type="ChEBI" id="CHEBI:30413"/>
    </cofactor>
    <text evidence="12">The heme is bound between the two transmembrane subunits.</text>
</comment>
<feature type="transmembrane region" description="Helical" evidence="13">
    <location>
        <begin position="58"/>
        <end position="80"/>
    </location>
</feature>
<dbReference type="GO" id="GO:0009055">
    <property type="term" value="F:electron transfer activity"/>
    <property type="evidence" value="ECO:0007669"/>
    <property type="project" value="InterPro"/>
</dbReference>
<dbReference type="CDD" id="cd03499">
    <property type="entry name" value="SQR_TypeC_SdhC"/>
    <property type="match status" value="1"/>
</dbReference>
<dbReference type="EMBL" id="JPWJ01000001">
    <property type="protein sequence ID" value="RCK53474.1"/>
    <property type="molecule type" value="Genomic_DNA"/>
</dbReference>
<dbReference type="PANTHER" id="PTHR10978:SF5">
    <property type="entry name" value="SUCCINATE DEHYDROGENASE CYTOCHROME B560 SUBUNIT, MITOCHONDRIAL"/>
    <property type="match status" value="1"/>
</dbReference>
<evidence type="ECO:0000256" key="9">
    <source>
        <dbReference type="ARBA" id="ARBA00023004"/>
    </source>
</evidence>
<evidence type="ECO:0000256" key="13">
    <source>
        <dbReference type="SAM" id="Phobius"/>
    </source>
</evidence>
<evidence type="ECO:0000256" key="10">
    <source>
        <dbReference type="ARBA" id="ARBA00023136"/>
    </source>
</evidence>
<dbReference type="Proteomes" id="UP000219068">
    <property type="component" value="Unassembled WGS sequence"/>
</dbReference>
<keyword evidence="6 13" id="KW-0812">Transmembrane</keyword>
<comment type="function">
    <text evidence="1">Membrane-anchoring subunit of succinate dehydrogenase (SDH).</text>
</comment>